<dbReference type="PANTHER" id="PTHR32009:SF39">
    <property type="entry name" value="TIR DOMAIN-CONTAINING PROTEIN"/>
    <property type="match status" value="1"/>
</dbReference>
<dbReference type="PANTHER" id="PTHR32009">
    <property type="entry name" value="TMV RESISTANCE PROTEIN N-LIKE"/>
    <property type="match status" value="1"/>
</dbReference>
<evidence type="ECO:0000256" key="3">
    <source>
        <dbReference type="ARBA" id="ARBA00023027"/>
    </source>
</evidence>
<keyword evidence="5" id="KW-0812">Transmembrane</keyword>
<keyword evidence="5" id="KW-1133">Transmembrane helix</keyword>
<keyword evidence="3" id="KW-0520">NAD</keyword>
<feature type="domain" description="TIR" evidence="6">
    <location>
        <begin position="93"/>
        <end position="236"/>
    </location>
</feature>
<dbReference type="KEGG" id="rarg:115731247"/>
<comment type="catalytic activity">
    <reaction evidence="4">
        <text>NAD(+) + H2O = ADP-D-ribose + nicotinamide + H(+)</text>
        <dbReference type="Rhea" id="RHEA:16301"/>
        <dbReference type="ChEBI" id="CHEBI:15377"/>
        <dbReference type="ChEBI" id="CHEBI:15378"/>
        <dbReference type="ChEBI" id="CHEBI:17154"/>
        <dbReference type="ChEBI" id="CHEBI:57540"/>
        <dbReference type="ChEBI" id="CHEBI:57967"/>
        <dbReference type="EC" id="3.2.2.6"/>
    </reaction>
    <physiologicalReaction direction="left-to-right" evidence="4">
        <dbReference type="Rhea" id="RHEA:16302"/>
    </physiologicalReaction>
</comment>
<dbReference type="Proteomes" id="UP000827889">
    <property type="component" value="Chromosome 3"/>
</dbReference>
<dbReference type="InterPro" id="IPR035897">
    <property type="entry name" value="Toll_tir_struct_dom_sf"/>
</dbReference>
<reference evidence="8" key="1">
    <citation type="submission" date="2025-08" db="UniProtKB">
        <authorList>
            <consortium name="RefSeq"/>
        </authorList>
    </citation>
    <scope>IDENTIFICATION</scope>
    <source>
        <tissue evidence="8">Leaf</tissue>
    </source>
</reference>
<sequence>MHHPIFEQSFAMFVALILLPWLVFYFLNNKKGCVRRNTEDAHTGAFGSMNAPTKTNFGGSSLSPAGTDDVAFSLSSIDANNGASSSMTAPIGNCYEVFLSFRGLDTRNSFTDHLYNGLLEAGIDAFRDDDELCQGEDIRPDLVAAITNRKILIPILSVNYGASSWCLDELVQLIECRNDNNGQIVLPVFYKVKPADVGHQIGSFGGAFHERERRLLKRRFDPAILEKWKQALLGVSTLKGCEADG</sequence>
<evidence type="ECO:0000256" key="1">
    <source>
        <dbReference type="ARBA" id="ARBA00011982"/>
    </source>
</evidence>
<dbReference type="OrthoDB" id="10062307at2759"/>
<dbReference type="GO" id="GO:0007165">
    <property type="term" value="P:signal transduction"/>
    <property type="evidence" value="ECO:0007669"/>
    <property type="project" value="InterPro"/>
</dbReference>
<protein>
    <recommendedName>
        <fullName evidence="1">ADP-ribosyl cyclase/cyclic ADP-ribose hydrolase</fullName>
        <ecNumber evidence="1">3.2.2.6</ecNumber>
    </recommendedName>
</protein>
<organism evidence="7 8">
    <name type="scientific">Rhodamnia argentea</name>
    <dbReference type="NCBI Taxonomy" id="178133"/>
    <lineage>
        <taxon>Eukaryota</taxon>
        <taxon>Viridiplantae</taxon>
        <taxon>Streptophyta</taxon>
        <taxon>Embryophyta</taxon>
        <taxon>Tracheophyta</taxon>
        <taxon>Spermatophyta</taxon>
        <taxon>Magnoliopsida</taxon>
        <taxon>eudicotyledons</taxon>
        <taxon>Gunneridae</taxon>
        <taxon>Pentapetalae</taxon>
        <taxon>rosids</taxon>
        <taxon>malvids</taxon>
        <taxon>Myrtales</taxon>
        <taxon>Myrtaceae</taxon>
        <taxon>Myrtoideae</taxon>
        <taxon>Myrteae</taxon>
        <taxon>Australasian group</taxon>
        <taxon>Rhodamnia</taxon>
    </lineage>
</organism>
<dbReference type="RefSeq" id="XP_030517759.1">
    <property type="nucleotide sequence ID" value="XM_030661899.1"/>
</dbReference>
<proteinExistence type="predicted"/>
<gene>
    <name evidence="8" type="primary">LOC115731247</name>
</gene>
<feature type="transmembrane region" description="Helical" evidence="5">
    <location>
        <begin position="6"/>
        <end position="27"/>
    </location>
</feature>
<evidence type="ECO:0000256" key="5">
    <source>
        <dbReference type="SAM" id="Phobius"/>
    </source>
</evidence>
<dbReference type="Gene3D" id="3.40.50.10140">
    <property type="entry name" value="Toll/interleukin-1 receptor homology (TIR) domain"/>
    <property type="match status" value="1"/>
</dbReference>
<evidence type="ECO:0000259" key="6">
    <source>
        <dbReference type="PROSITE" id="PS50104"/>
    </source>
</evidence>
<dbReference type="GeneID" id="115731247"/>
<evidence type="ECO:0000256" key="4">
    <source>
        <dbReference type="ARBA" id="ARBA00047304"/>
    </source>
</evidence>
<keyword evidence="7" id="KW-1185">Reference proteome</keyword>
<dbReference type="SMART" id="SM00255">
    <property type="entry name" value="TIR"/>
    <property type="match status" value="1"/>
</dbReference>
<dbReference type="SUPFAM" id="SSF52200">
    <property type="entry name" value="Toll/Interleukin receptor TIR domain"/>
    <property type="match status" value="1"/>
</dbReference>
<evidence type="ECO:0000256" key="2">
    <source>
        <dbReference type="ARBA" id="ARBA00022801"/>
    </source>
</evidence>
<accession>A0A8B8N734</accession>
<dbReference type="GO" id="GO:0061809">
    <property type="term" value="F:NAD+ nucleosidase activity, cyclic ADP-ribose generating"/>
    <property type="evidence" value="ECO:0007669"/>
    <property type="project" value="UniProtKB-EC"/>
</dbReference>
<name>A0A8B8N734_9MYRT</name>
<dbReference type="InterPro" id="IPR000157">
    <property type="entry name" value="TIR_dom"/>
</dbReference>
<dbReference type="PROSITE" id="PS50104">
    <property type="entry name" value="TIR"/>
    <property type="match status" value="1"/>
</dbReference>
<keyword evidence="2" id="KW-0378">Hydrolase</keyword>
<dbReference type="EC" id="3.2.2.6" evidence="1"/>
<dbReference type="Pfam" id="PF01582">
    <property type="entry name" value="TIR"/>
    <property type="match status" value="1"/>
</dbReference>
<evidence type="ECO:0000313" key="8">
    <source>
        <dbReference type="RefSeq" id="XP_030517759.1"/>
    </source>
</evidence>
<evidence type="ECO:0000313" key="7">
    <source>
        <dbReference type="Proteomes" id="UP000827889"/>
    </source>
</evidence>
<dbReference type="AlphaFoldDB" id="A0A8B8N734"/>
<keyword evidence="5" id="KW-0472">Membrane</keyword>